<gene>
    <name evidence="1" type="ORF">SAMN02745120_0355</name>
</gene>
<reference evidence="2" key="1">
    <citation type="submission" date="2017-02" db="EMBL/GenBank/DDBJ databases">
        <authorList>
            <person name="Varghese N."/>
            <person name="Submissions S."/>
        </authorList>
    </citation>
    <scope>NUCLEOTIDE SEQUENCE [LARGE SCALE GENOMIC DNA]</scope>
    <source>
        <strain evidence="2">ATCC 35199</strain>
    </source>
</reference>
<keyword evidence="2" id="KW-1185">Reference proteome</keyword>
<dbReference type="RefSeq" id="WP_242950978.1">
    <property type="nucleotide sequence ID" value="NZ_FUYN01000001.1"/>
</dbReference>
<organism evidence="1 2">
    <name type="scientific">Acetoanaerobium noterae</name>
    <dbReference type="NCBI Taxonomy" id="745369"/>
    <lineage>
        <taxon>Bacteria</taxon>
        <taxon>Bacillati</taxon>
        <taxon>Bacillota</taxon>
        <taxon>Clostridia</taxon>
        <taxon>Peptostreptococcales</taxon>
        <taxon>Filifactoraceae</taxon>
        <taxon>Acetoanaerobium</taxon>
    </lineage>
</organism>
<protein>
    <submittedName>
        <fullName evidence="1">SIR2-like domain-containing protein</fullName>
    </submittedName>
</protein>
<dbReference type="PIRSF" id="PIRSF014677">
    <property type="entry name" value="UCP014677"/>
    <property type="match status" value="1"/>
</dbReference>
<name>A0A1T4ZTK6_9FIRM</name>
<dbReference type="AlphaFoldDB" id="A0A1T4ZTK6"/>
<evidence type="ECO:0000313" key="2">
    <source>
        <dbReference type="Proteomes" id="UP000243406"/>
    </source>
</evidence>
<dbReference type="Pfam" id="PF13289">
    <property type="entry name" value="SIR2_2"/>
    <property type="match status" value="1"/>
</dbReference>
<sequence length="529" mass="60385">MMDYQVGVIKMKIEDVIYRFNTTPILFIGSGISRRYLNLPDWKGLLEHFAKVINNDPFAYSAYENKAKGLECKAGIMPKIAELIQHDFDVRWFADPSVRTVDGDVLELIKDSGLSPFKAEISAYIKRSTSVVPAYQDEVSMLSQISEKSISGVITTNYDSLLEETLIGFTKYVGQTELIFSAIQGIAEIYKIHGSVESPDSIIINESDYLLFENKSAYLAAKLMTIFMEYPIIFLGYSISDTNILSIIKSIVNCLDEKQLKMLEDRFVFVEYKKDIVGVDVSPFTIMVDNKPLGMKKIVLSDFMLLYRAMDHKKSKLPVKILRRFKQELYDYTITNVPTANLRVAALDDSRVDDEELVIAIGKVSDLGLKGLSGIDANEWYRNIVIEDLEFSADELLEYAFPKVLRQNSGKLPVNKYIASATKEFPECKEFADKWTFDNIISPTIQKSRNCLGGYVSVKQIWDQEKVSVERATRLISHLEETQIDINELECVLKEIFEEDINLLQNSSSPVRTNVRRLIMVYDYLKWGK</sequence>
<evidence type="ECO:0000313" key="1">
    <source>
        <dbReference type="EMBL" id="SKB25839.1"/>
    </source>
</evidence>
<dbReference type="InterPro" id="IPR011202">
    <property type="entry name" value="UCP014677"/>
</dbReference>
<dbReference type="EMBL" id="FUYN01000001">
    <property type="protein sequence ID" value="SKB25839.1"/>
    <property type="molecule type" value="Genomic_DNA"/>
</dbReference>
<accession>A0A1T4ZTK6</accession>
<proteinExistence type="predicted"/>
<dbReference type="Proteomes" id="UP000243406">
    <property type="component" value="Unassembled WGS sequence"/>
</dbReference>